<dbReference type="EMBL" id="QDDL01000001">
    <property type="protein sequence ID" value="PVZ72611.1"/>
    <property type="molecule type" value="Genomic_DNA"/>
</dbReference>
<dbReference type="AlphaFoldDB" id="A0A2V1H036"/>
<feature type="domain" description="Antitoxin Xre/MbcA/ParS-like toxin-binding" evidence="1">
    <location>
        <begin position="98"/>
        <end position="147"/>
    </location>
</feature>
<dbReference type="OrthoDB" id="8595277at2"/>
<sequence length="150" mass="17387">MIMSSMKRFRPKQDNSQGFWTRMGVEDDATATSEAVHQGFKPIVYRKIVECIKLSQNEFHHVTRIPLSTIKRRLKNQERFSAQESDVMYRLASLLKLATELFESEARAQLWMREGVYGLAGKRPLDMIATTIDFEMVKDLIGRMEHGVFS</sequence>
<accession>A0A2V1H036</accession>
<evidence type="ECO:0000259" key="2">
    <source>
        <dbReference type="Pfam" id="PF20432"/>
    </source>
</evidence>
<evidence type="ECO:0000313" key="4">
    <source>
        <dbReference type="Proteomes" id="UP000244906"/>
    </source>
</evidence>
<evidence type="ECO:0000259" key="1">
    <source>
        <dbReference type="Pfam" id="PF09722"/>
    </source>
</evidence>
<evidence type="ECO:0000313" key="3">
    <source>
        <dbReference type="EMBL" id="PVZ72611.1"/>
    </source>
</evidence>
<dbReference type="GO" id="GO:0003677">
    <property type="term" value="F:DNA binding"/>
    <property type="evidence" value="ECO:0007669"/>
    <property type="project" value="InterPro"/>
</dbReference>
<name>A0A2V1H036_9GAMM</name>
<dbReference type="Proteomes" id="UP000244906">
    <property type="component" value="Unassembled WGS sequence"/>
</dbReference>
<organism evidence="3 4">
    <name type="scientific">Pelagibaculum spongiae</name>
    <dbReference type="NCBI Taxonomy" id="2080658"/>
    <lineage>
        <taxon>Bacteria</taxon>
        <taxon>Pseudomonadati</taxon>
        <taxon>Pseudomonadota</taxon>
        <taxon>Gammaproteobacteria</taxon>
        <taxon>Oceanospirillales</taxon>
        <taxon>Pelagibaculum</taxon>
    </lineage>
</organism>
<dbReference type="Pfam" id="PF09722">
    <property type="entry name" value="Xre_MbcA_ParS_C"/>
    <property type="match status" value="1"/>
</dbReference>
<protein>
    <submittedName>
        <fullName evidence="3">Uncharacterized protein</fullName>
    </submittedName>
</protein>
<dbReference type="Pfam" id="PF20432">
    <property type="entry name" value="Xre-like-HTH"/>
    <property type="match status" value="1"/>
</dbReference>
<reference evidence="3 4" key="1">
    <citation type="submission" date="2018-04" db="EMBL/GenBank/DDBJ databases">
        <title>Thalassorhabdus spongiae gen. nov., sp. nov., isolated from a marine sponge in South-West Iceland.</title>
        <authorList>
            <person name="Knobloch S."/>
            <person name="Daussin A."/>
            <person name="Johannsson R."/>
            <person name="Marteinsson V.T."/>
        </authorList>
    </citation>
    <scope>NUCLEOTIDE SEQUENCE [LARGE SCALE GENOMIC DNA]</scope>
    <source>
        <strain evidence="3 4">Hp12</strain>
    </source>
</reference>
<comment type="caution">
    <text evidence="3">The sequence shown here is derived from an EMBL/GenBank/DDBJ whole genome shotgun (WGS) entry which is preliminary data.</text>
</comment>
<dbReference type="InterPro" id="IPR046847">
    <property type="entry name" value="Xre-like_HTH"/>
</dbReference>
<dbReference type="InterPro" id="IPR024467">
    <property type="entry name" value="Xre/MbcA/ParS-like_toxin-bd"/>
</dbReference>
<keyword evidence="4" id="KW-1185">Reference proteome</keyword>
<gene>
    <name evidence="3" type="ORF">DC094_03775</name>
</gene>
<dbReference type="NCBIfam" id="TIGR02293">
    <property type="entry name" value="TAS_TIGR02293"/>
    <property type="match status" value="1"/>
</dbReference>
<proteinExistence type="predicted"/>
<dbReference type="InterPro" id="IPR011979">
    <property type="entry name" value="Antitox_Xre"/>
</dbReference>
<feature type="domain" description="Antitoxin Xre-like helix-turn-helix" evidence="2">
    <location>
        <begin position="34"/>
        <end position="92"/>
    </location>
</feature>